<dbReference type="EMBL" id="CABIKM010000019">
    <property type="protein sequence ID" value="VUZ84870.1"/>
    <property type="molecule type" value="Genomic_DNA"/>
</dbReference>
<protein>
    <recommendedName>
        <fullName evidence="2">Sulfatase N-terminal domain-containing protein</fullName>
    </recommendedName>
</protein>
<feature type="transmembrane region" description="Helical" evidence="1">
    <location>
        <begin position="53"/>
        <end position="73"/>
    </location>
</feature>
<dbReference type="SUPFAM" id="SSF53649">
    <property type="entry name" value="Alkaline phosphatase-like"/>
    <property type="match status" value="1"/>
</dbReference>
<dbReference type="PANTHER" id="PTHR43751">
    <property type="entry name" value="SULFATASE"/>
    <property type="match status" value="1"/>
</dbReference>
<feature type="non-terminal residue" evidence="3">
    <location>
        <position position="361"/>
    </location>
</feature>
<proteinExistence type="predicted"/>
<accession>A0A564ZHQ2</accession>
<gene>
    <name evidence="3" type="ORF">MELA_01245</name>
</gene>
<name>A0A564ZHQ2_9BACT</name>
<evidence type="ECO:0000256" key="1">
    <source>
        <dbReference type="SAM" id="Phobius"/>
    </source>
</evidence>
<dbReference type="Pfam" id="PF00884">
    <property type="entry name" value="Sulfatase"/>
    <property type="match status" value="1"/>
</dbReference>
<dbReference type="PANTHER" id="PTHR43751:SF3">
    <property type="entry name" value="SULFATASE N-TERMINAL DOMAIN-CONTAINING PROTEIN"/>
    <property type="match status" value="1"/>
</dbReference>
<feature type="transmembrane region" description="Helical" evidence="1">
    <location>
        <begin position="117"/>
        <end position="138"/>
    </location>
</feature>
<dbReference type="InterPro" id="IPR052701">
    <property type="entry name" value="GAG_Ulvan_Degrading_Sulfatases"/>
</dbReference>
<keyword evidence="1" id="KW-0472">Membrane</keyword>
<dbReference type="InterPro" id="IPR017850">
    <property type="entry name" value="Alkaline_phosphatase_core_sf"/>
</dbReference>
<feature type="transmembrane region" description="Helical" evidence="1">
    <location>
        <begin position="85"/>
        <end position="105"/>
    </location>
</feature>
<sequence>MKVFWTRLEQLCHGALWGGFIGIFAGFIEYMLLYSRSVFPDNFIQAYWDIIPLYALAGVVGGLFVAVGLRFFLGNANSFGQHITRLWAVLVALVGLSYLVVYAIYHLGPGIFKLSNILAYLAALTVATVISVLFHRALQALLLCREQRSHHSEHHLRLRIPVVLGILSAVVLFVSPLYLERVHSALAVAKGSPLGNMHGQGPNIVFILIDALRADHLPIYGYSRQTAPNLTALAQRGMTFTRMYAQASWTKPSVATILSALYPAVHKVNDDGDFLPHSVTVLPEILRTAGYNTFGVSANAYVSPTFGYSRGFDEFRVWRTSSALRLTMMGRVAEDVFGSWKLSRLLREQEEIVPRAEAITD</sequence>
<organism evidence="3 4">
    <name type="scientific">Candidatus Methylomirabilis lanthanidiphila</name>
    <dbReference type="NCBI Taxonomy" id="2211376"/>
    <lineage>
        <taxon>Bacteria</taxon>
        <taxon>Candidatus Methylomirabilota</taxon>
        <taxon>Candidatus Methylomirabilia</taxon>
        <taxon>Candidatus Methylomirabilales</taxon>
        <taxon>Candidatus Methylomirabilaceae</taxon>
        <taxon>Candidatus Methylomirabilis</taxon>
    </lineage>
</organism>
<evidence type="ECO:0000259" key="2">
    <source>
        <dbReference type="Pfam" id="PF00884"/>
    </source>
</evidence>
<keyword evidence="1" id="KW-1133">Transmembrane helix</keyword>
<keyword evidence="4" id="KW-1185">Reference proteome</keyword>
<feature type="domain" description="Sulfatase N-terminal" evidence="2">
    <location>
        <begin position="202"/>
        <end position="318"/>
    </location>
</feature>
<dbReference type="Gene3D" id="3.40.720.10">
    <property type="entry name" value="Alkaline Phosphatase, subunit A"/>
    <property type="match status" value="1"/>
</dbReference>
<reference evidence="3 4" key="1">
    <citation type="submission" date="2019-07" db="EMBL/GenBank/DDBJ databases">
        <authorList>
            <person name="Cremers G."/>
        </authorList>
    </citation>
    <scope>NUCLEOTIDE SEQUENCE [LARGE SCALE GENOMIC DNA]</scope>
</reference>
<dbReference type="InterPro" id="IPR000917">
    <property type="entry name" value="Sulfatase_N"/>
</dbReference>
<evidence type="ECO:0000313" key="3">
    <source>
        <dbReference type="EMBL" id="VUZ84870.1"/>
    </source>
</evidence>
<feature type="transmembrane region" description="Helical" evidence="1">
    <location>
        <begin position="12"/>
        <end position="33"/>
    </location>
</feature>
<keyword evidence="1" id="KW-0812">Transmembrane</keyword>
<dbReference type="Proteomes" id="UP000334340">
    <property type="component" value="Unassembled WGS sequence"/>
</dbReference>
<dbReference type="AlphaFoldDB" id="A0A564ZHQ2"/>
<evidence type="ECO:0000313" key="4">
    <source>
        <dbReference type="Proteomes" id="UP000334340"/>
    </source>
</evidence>
<feature type="transmembrane region" description="Helical" evidence="1">
    <location>
        <begin position="158"/>
        <end position="179"/>
    </location>
</feature>